<evidence type="ECO:0000259" key="5">
    <source>
        <dbReference type="PROSITE" id="PS50118"/>
    </source>
</evidence>
<dbReference type="GO" id="GO:0000978">
    <property type="term" value="F:RNA polymerase II cis-regulatory region sequence-specific DNA binding"/>
    <property type="evidence" value="ECO:0007669"/>
    <property type="project" value="TreeGrafter"/>
</dbReference>
<name>A0A6A6ZFW5_9PLEO</name>
<dbReference type="Pfam" id="PF00505">
    <property type="entry name" value="HMG_box"/>
    <property type="match status" value="1"/>
</dbReference>
<reference evidence="6" key="1">
    <citation type="journal article" date="2020" name="Stud. Mycol.">
        <title>101 Dothideomycetes genomes: a test case for predicting lifestyles and emergence of pathogens.</title>
        <authorList>
            <person name="Haridas S."/>
            <person name="Albert R."/>
            <person name="Binder M."/>
            <person name="Bloem J."/>
            <person name="Labutti K."/>
            <person name="Salamov A."/>
            <person name="Andreopoulos B."/>
            <person name="Baker S."/>
            <person name="Barry K."/>
            <person name="Bills G."/>
            <person name="Bluhm B."/>
            <person name="Cannon C."/>
            <person name="Castanera R."/>
            <person name="Culley D."/>
            <person name="Daum C."/>
            <person name="Ezra D."/>
            <person name="Gonzalez J."/>
            <person name="Henrissat B."/>
            <person name="Kuo A."/>
            <person name="Liang C."/>
            <person name="Lipzen A."/>
            <person name="Lutzoni F."/>
            <person name="Magnuson J."/>
            <person name="Mondo S."/>
            <person name="Nolan M."/>
            <person name="Ohm R."/>
            <person name="Pangilinan J."/>
            <person name="Park H.-J."/>
            <person name="Ramirez L."/>
            <person name="Alfaro M."/>
            <person name="Sun H."/>
            <person name="Tritt A."/>
            <person name="Yoshinaga Y."/>
            <person name="Zwiers L.-H."/>
            <person name="Turgeon B."/>
            <person name="Goodwin S."/>
            <person name="Spatafora J."/>
            <person name="Crous P."/>
            <person name="Grigoriev I."/>
        </authorList>
    </citation>
    <scope>NUCLEOTIDE SEQUENCE</scope>
    <source>
        <strain evidence="6">CBS 113818</strain>
    </source>
</reference>
<sequence length="323" mass="35508">MEFSNALNICATGYSCGHYTVVLPENLQERYGNTLLKFFQDTLARKIGEDVNLTCITDLGGSKTFVQMRQVNVPQHRLDQELITSPQAASSVDCASPGDAVVAGQAKVPRPMNCFIYFRNAMAPQLLKEDPTLGVKHLSKRVSVIWKTFSAEQKEYWKLQAAAGTALHKRLNPDYKYQPRKSSQIKKRQSRKAKQASAAATVTAATAPAAAEAFRFAPVSEMMVATNNTEVTAAGQANVNNSFASDVAQAIDPTAFFGLQEQHLAHHLQLHETESLRYDRLHAEFDSAIGMNMTFEQFGEEAFAFRAGANGDATLPSIYSDGY</sequence>
<evidence type="ECO:0000256" key="1">
    <source>
        <dbReference type="ARBA" id="ARBA00023125"/>
    </source>
</evidence>
<proteinExistence type="predicted"/>
<keyword evidence="7" id="KW-1185">Reference proteome</keyword>
<dbReference type="SUPFAM" id="SSF47095">
    <property type="entry name" value="HMG-box"/>
    <property type="match status" value="1"/>
</dbReference>
<dbReference type="GO" id="GO:0005634">
    <property type="term" value="C:nucleus"/>
    <property type="evidence" value="ECO:0007669"/>
    <property type="project" value="UniProtKB-UniRule"/>
</dbReference>
<dbReference type="PANTHER" id="PTHR10270">
    <property type="entry name" value="SOX TRANSCRIPTION FACTOR"/>
    <property type="match status" value="1"/>
</dbReference>
<dbReference type="GO" id="GO:0001228">
    <property type="term" value="F:DNA-binding transcription activator activity, RNA polymerase II-specific"/>
    <property type="evidence" value="ECO:0007669"/>
    <property type="project" value="TreeGrafter"/>
</dbReference>
<keyword evidence="3" id="KW-0539">Nucleus</keyword>
<feature type="DNA-binding region" description="HMG box" evidence="3">
    <location>
        <begin position="108"/>
        <end position="176"/>
    </location>
</feature>
<dbReference type="Gene3D" id="1.10.30.10">
    <property type="entry name" value="High mobility group box domain"/>
    <property type="match status" value="1"/>
</dbReference>
<keyword evidence="1 3" id="KW-0238">DNA-binding</keyword>
<dbReference type="PROSITE" id="PS50118">
    <property type="entry name" value="HMG_BOX_2"/>
    <property type="match status" value="1"/>
</dbReference>
<keyword evidence="2" id="KW-0804">Transcription</keyword>
<evidence type="ECO:0000256" key="2">
    <source>
        <dbReference type="ARBA" id="ARBA00023163"/>
    </source>
</evidence>
<dbReference type="GO" id="GO:0030154">
    <property type="term" value="P:cell differentiation"/>
    <property type="evidence" value="ECO:0007669"/>
    <property type="project" value="TreeGrafter"/>
</dbReference>
<feature type="region of interest" description="Disordered" evidence="4">
    <location>
        <begin position="177"/>
        <end position="196"/>
    </location>
</feature>
<dbReference type="InterPro" id="IPR050140">
    <property type="entry name" value="SRY-related_HMG-box_TF-like"/>
</dbReference>
<accession>A0A6A6ZFW5</accession>
<dbReference type="SMART" id="SM00398">
    <property type="entry name" value="HMG"/>
    <property type="match status" value="1"/>
</dbReference>
<dbReference type="InterPro" id="IPR036910">
    <property type="entry name" value="HMG_box_dom_sf"/>
</dbReference>
<dbReference type="AlphaFoldDB" id="A0A6A6ZFW5"/>
<dbReference type="PANTHER" id="PTHR10270:SF161">
    <property type="entry name" value="SEX-DETERMINING REGION Y PROTEIN"/>
    <property type="match status" value="1"/>
</dbReference>
<dbReference type="InterPro" id="IPR009071">
    <property type="entry name" value="HMG_box_dom"/>
</dbReference>
<evidence type="ECO:0000313" key="7">
    <source>
        <dbReference type="Proteomes" id="UP000799424"/>
    </source>
</evidence>
<gene>
    <name evidence="6" type="ORF">CC86DRAFT_398251</name>
</gene>
<dbReference type="EMBL" id="MU006242">
    <property type="protein sequence ID" value="KAF2820002.1"/>
    <property type="molecule type" value="Genomic_DNA"/>
</dbReference>
<protein>
    <recommendedName>
        <fullName evidence="5">HMG box domain-containing protein</fullName>
    </recommendedName>
</protein>
<dbReference type="CDD" id="cd01389">
    <property type="entry name" value="HMG-box_ROX1-like"/>
    <property type="match status" value="1"/>
</dbReference>
<evidence type="ECO:0000256" key="3">
    <source>
        <dbReference type="PROSITE-ProRule" id="PRU00267"/>
    </source>
</evidence>
<evidence type="ECO:0000313" key="6">
    <source>
        <dbReference type="EMBL" id="KAF2820002.1"/>
    </source>
</evidence>
<feature type="domain" description="HMG box" evidence="5">
    <location>
        <begin position="108"/>
        <end position="176"/>
    </location>
</feature>
<feature type="compositionally biased region" description="Basic residues" evidence="4">
    <location>
        <begin position="183"/>
        <end position="194"/>
    </location>
</feature>
<organism evidence="6 7">
    <name type="scientific">Ophiobolus disseminans</name>
    <dbReference type="NCBI Taxonomy" id="1469910"/>
    <lineage>
        <taxon>Eukaryota</taxon>
        <taxon>Fungi</taxon>
        <taxon>Dikarya</taxon>
        <taxon>Ascomycota</taxon>
        <taxon>Pezizomycotina</taxon>
        <taxon>Dothideomycetes</taxon>
        <taxon>Pleosporomycetidae</taxon>
        <taxon>Pleosporales</taxon>
        <taxon>Pleosporineae</taxon>
        <taxon>Phaeosphaeriaceae</taxon>
        <taxon>Ophiobolus</taxon>
    </lineage>
</organism>
<evidence type="ECO:0000256" key="4">
    <source>
        <dbReference type="SAM" id="MobiDB-lite"/>
    </source>
</evidence>
<dbReference type="Proteomes" id="UP000799424">
    <property type="component" value="Unassembled WGS sequence"/>
</dbReference>
<dbReference type="OrthoDB" id="6247875at2759"/>